<evidence type="ECO:0000313" key="2">
    <source>
        <dbReference type="Proteomes" id="UP000019666"/>
    </source>
</evidence>
<sequence>MLPRMSRASLEELKALPTPVRPRLDAADVWVPDGYDVEPVVAGLSFPCAICFDADGTMFVAEGGSTWPTRPYMTPRIWRMSPGQDPEVFAVENLGGPRGMSVRDGYLYVSVKGGYHMRVTRHDLRTKERVVLVDELPSGGWHEPGGPVFGPHDGLMYFSNGSVALQGVVVPEGFTVDLAKHPHAHDVPGQDVTLTGNTVWARDPRLPFPFYAESGPFQPFGTAVTKGQVVKGQLKCNSAVWRSKPDGSDLELLAWGIRNPFGLAFGEDGHLYATDNDFEEKGERAVGEDPDRIWRIRNAQLPPGEVKEPEWFGYPDLCGDGLPLWHEKHLPIRGKAAEPFLADPPPWAGPAAYLFEPHTALGKLAFSRSDEFGHRGKAFVCQFGTYAPLNSNREKYLRNGFQVVTVDFEAGTHEPFMRNRAGGPASATPGSGGLERPVDCAFHPDGRSLYVLDFGNNTANKSYVVAYAHTGVVWRITKR</sequence>
<evidence type="ECO:0000313" key="1">
    <source>
        <dbReference type="EMBL" id="EYD78197.1"/>
    </source>
</evidence>
<dbReference type="PATRIC" id="fig|442562.3.peg.220"/>
<dbReference type="InterPro" id="IPR011042">
    <property type="entry name" value="6-blade_b-propeller_TolB-like"/>
</dbReference>
<dbReference type="OrthoDB" id="9770043at2"/>
<organism evidence="1 2">
    <name type="scientific">Rubellimicrobium mesophilum DSM 19309</name>
    <dbReference type="NCBI Taxonomy" id="442562"/>
    <lineage>
        <taxon>Bacteria</taxon>
        <taxon>Pseudomonadati</taxon>
        <taxon>Pseudomonadota</taxon>
        <taxon>Alphaproteobacteria</taxon>
        <taxon>Rhodobacterales</taxon>
        <taxon>Roseobacteraceae</taxon>
        <taxon>Rubellimicrobium</taxon>
    </lineage>
</organism>
<dbReference type="HOGENOM" id="CLU_030947_0_0_5"/>
<dbReference type="InterPro" id="IPR011041">
    <property type="entry name" value="Quinoprot_gluc/sorb_DH_b-prop"/>
</dbReference>
<gene>
    <name evidence="1" type="ORF">Rumeso_00219</name>
</gene>
<dbReference type="Proteomes" id="UP000019666">
    <property type="component" value="Unassembled WGS sequence"/>
</dbReference>
<name>A0A017HUL8_9RHOB</name>
<reference evidence="1 2" key="1">
    <citation type="submission" date="2013-02" db="EMBL/GenBank/DDBJ databases">
        <authorList>
            <person name="Fiebig A."/>
            <person name="Goeker M."/>
            <person name="Klenk H.-P.P."/>
        </authorList>
    </citation>
    <scope>NUCLEOTIDE SEQUENCE [LARGE SCALE GENOMIC DNA]</scope>
    <source>
        <strain evidence="1 2">DSM 19309</strain>
    </source>
</reference>
<keyword evidence="1" id="KW-0449">Lipoprotein</keyword>
<protein>
    <submittedName>
        <fullName evidence="1">Putative lipoprotein</fullName>
    </submittedName>
</protein>
<dbReference type="Gene3D" id="2.120.10.30">
    <property type="entry name" value="TolB, C-terminal domain"/>
    <property type="match status" value="1"/>
</dbReference>
<dbReference type="SUPFAM" id="SSF50952">
    <property type="entry name" value="Soluble quinoprotein glucose dehydrogenase"/>
    <property type="match status" value="1"/>
</dbReference>
<proteinExistence type="predicted"/>
<accession>A0A017HUL8</accession>
<dbReference type="EMBL" id="AOSK01000007">
    <property type="protein sequence ID" value="EYD78197.1"/>
    <property type="molecule type" value="Genomic_DNA"/>
</dbReference>
<dbReference type="PANTHER" id="PTHR33546:SF1">
    <property type="entry name" value="LARGE, MULTIFUNCTIONAL SECRETED PROTEIN"/>
    <property type="match status" value="1"/>
</dbReference>
<keyword evidence="2" id="KW-1185">Reference proteome</keyword>
<dbReference type="PANTHER" id="PTHR33546">
    <property type="entry name" value="LARGE, MULTIFUNCTIONAL SECRETED PROTEIN-RELATED"/>
    <property type="match status" value="1"/>
</dbReference>
<dbReference type="STRING" id="442562.Rumeso_00219"/>
<comment type="caution">
    <text evidence="1">The sequence shown here is derived from an EMBL/GenBank/DDBJ whole genome shotgun (WGS) entry which is preliminary data.</text>
</comment>
<dbReference type="RefSeq" id="WP_082484243.1">
    <property type="nucleotide sequence ID" value="NZ_KK088599.1"/>
</dbReference>
<dbReference type="AlphaFoldDB" id="A0A017HUL8"/>